<organism evidence="1 2">
    <name type="scientific">Sodiomyces alkalinus (strain CBS 110278 / VKM F-3762 / F11)</name>
    <name type="common">Alkaliphilic filamentous fungus</name>
    <dbReference type="NCBI Taxonomy" id="1314773"/>
    <lineage>
        <taxon>Eukaryota</taxon>
        <taxon>Fungi</taxon>
        <taxon>Dikarya</taxon>
        <taxon>Ascomycota</taxon>
        <taxon>Pezizomycotina</taxon>
        <taxon>Sordariomycetes</taxon>
        <taxon>Hypocreomycetidae</taxon>
        <taxon>Glomerellales</taxon>
        <taxon>Plectosphaerellaceae</taxon>
        <taxon>Sodiomyces</taxon>
    </lineage>
</organism>
<dbReference type="AlphaFoldDB" id="A0A3N2QA30"/>
<protein>
    <submittedName>
        <fullName evidence="1">Uncharacterized protein</fullName>
    </submittedName>
</protein>
<dbReference type="GeneID" id="39582339"/>
<reference evidence="1 2" key="1">
    <citation type="journal article" date="2018" name="Mol. Ecol.">
        <title>The obligate alkalophilic soda-lake fungus Sodiomyces alkalinus has shifted to a protein diet.</title>
        <authorList>
            <person name="Grum-Grzhimaylo A.A."/>
            <person name="Falkoski D.L."/>
            <person name="van den Heuvel J."/>
            <person name="Valero-Jimenez C.A."/>
            <person name="Min B."/>
            <person name="Choi I.G."/>
            <person name="Lipzen A."/>
            <person name="Daum C.G."/>
            <person name="Aanen D.K."/>
            <person name="Tsang A."/>
            <person name="Henrissat B."/>
            <person name="Bilanenko E.N."/>
            <person name="de Vries R.P."/>
            <person name="van Kan J.A.L."/>
            <person name="Grigoriev I.V."/>
            <person name="Debets A.J.M."/>
        </authorList>
    </citation>
    <scope>NUCLEOTIDE SEQUENCE [LARGE SCALE GENOMIC DNA]</scope>
    <source>
        <strain evidence="1 2">F11</strain>
    </source>
</reference>
<gene>
    <name evidence="1" type="ORF">SODALDRAFT_355822</name>
</gene>
<evidence type="ECO:0000313" key="2">
    <source>
        <dbReference type="Proteomes" id="UP000272025"/>
    </source>
</evidence>
<keyword evidence="2" id="KW-1185">Reference proteome</keyword>
<evidence type="ECO:0000313" key="1">
    <source>
        <dbReference type="EMBL" id="ROT43602.1"/>
    </source>
</evidence>
<accession>A0A3N2QA30</accession>
<name>A0A3N2QA30_SODAK</name>
<sequence>MPKQLRNHRDVSLPYPLAWPANFMRNKSNYSNANTNIDLPGGPRTKLCTATTSPATIPLPPFVRPRQAIPQSFKFIPAGIPRFRRDIMNKQDC</sequence>
<dbReference type="RefSeq" id="XP_028471408.1">
    <property type="nucleotide sequence ID" value="XM_028613861.1"/>
</dbReference>
<proteinExistence type="predicted"/>
<dbReference type="EMBL" id="ML119051">
    <property type="protein sequence ID" value="ROT43602.1"/>
    <property type="molecule type" value="Genomic_DNA"/>
</dbReference>
<dbReference type="Proteomes" id="UP000272025">
    <property type="component" value="Unassembled WGS sequence"/>
</dbReference>